<dbReference type="SMART" id="SM00408">
    <property type="entry name" value="IGc2"/>
    <property type="match status" value="7"/>
</dbReference>
<evidence type="ECO:0000256" key="2">
    <source>
        <dbReference type="ARBA" id="ARBA00023136"/>
    </source>
</evidence>
<organism evidence="9 10">
    <name type="scientific">Geodia barretti</name>
    <name type="common">Barrett's horny sponge</name>
    <dbReference type="NCBI Taxonomy" id="519541"/>
    <lineage>
        <taxon>Eukaryota</taxon>
        <taxon>Metazoa</taxon>
        <taxon>Porifera</taxon>
        <taxon>Demospongiae</taxon>
        <taxon>Heteroscleromorpha</taxon>
        <taxon>Tetractinellida</taxon>
        <taxon>Astrophorina</taxon>
        <taxon>Geodiidae</taxon>
        <taxon>Geodia</taxon>
    </lineage>
</organism>
<dbReference type="InterPro" id="IPR003598">
    <property type="entry name" value="Ig_sub2"/>
</dbReference>
<dbReference type="CDD" id="cd00096">
    <property type="entry name" value="Ig"/>
    <property type="match status" value="1"/>
</dbReference>
<feature type="chain" id="PRO_5041405994" evidence="7">
    <location>
        <begin position="28"/>
        <end position="738"/>
    </location>
</feature>
<comment type="caution">
    <text evidence="9">The sequence shown here is derived from an EMBL/GenBank/DDBJ whole genome shotgun (WGS) entry which is preliminary data.</text>
</comment>
<evidence type="ECO:0000256" key="1">
    <source>
        <dbReference type="ARBA" id="ARBA00004479"/>
    </source>
</evidence>
<feature type="domain" description="Ig-like" evidence="8">
    <location>
        <begin position="491"/>
        <end position="583"/>
    </location>
</feature>
<feature type="domain" description="Ig-like" evidence="8">
    <location>
        <begin position="216"/>
        <end position="307"/>
    </location>
</feature>
<evidence type="ECO:0000256" key="4">
    <source>
        <dbReference type="ARBA" id="ARBA00023180"/>
    </source>
</evidence>
<dbReference type="EMBL" id="CASHTH010003477">
    <property type="protein sequence ID" value="CAI8045507.1"/>
    <property type="molecule type" value="Genomic_DNA"/>
</dbReference>
<dbReference type="Proteomes" id="UP001174909">
    <property type="component" value="Unassembled WGS sequence"/>
</dbReference>
<dbReference type="PANTHER" id="PTHR11640">
    <property type="entry name" value="NEPHRIN"/>
    <property type="match status" value="1"/>
</dbReference>
<keyword evidence="4" id="KW-0325">Glycoprotein</keyword>
<keyword evidence="2" id="KW-0472">Membrane</keyword>
<dbReference type="GO" id="GO:0005886">
    <property type="term" value="C:plasma membrane"/>
    <property type="evidence" value="ECO:0007669"/>
    <property type="project" value="TreeGrafter"/>
</dbReference>
<feature type="domain" description="Ig-like" evidence="8">
    <location>
        <begin position="588"/>
        <end position="679"/>
    </location>
</feature>
<dbReference type="InterPro" id="IPR051275">
    <property type="entry name" value="Cell_adhesion_signaling"/>
</dbReference>
<proteinExistence type="predicted"/>
<dbReference type="PROSITE" id="PS50835">
    <property type="entry name" value="IG_LIKE"/>
    <property type="match status" value="7"/>
</dbReference>
<dbReference type="GO" id="GO:0050839">
    <property type="term" value="F:cell adhesion molecule binding"/>
    <property type="evidence" value="ECO:0007669"/>
    <property type="project" value="TreeGrafter"/>
</dbReference>
<sequence length="738" mass="78085">MARGRYHCGCLVEILPLILTLLPEVSSESFRDSPASITVLTHSPLTLTCYAPDPSPPPSILWLVNGVEFHTNDDRRTALYDSTTGRSTLQFSEVVYSDTGPYQCQAVNEMGSLLFQSDTGTLSVQGQPSFREPLRSITASLGSQAVFHCLVVSNPPATVSWTHGQQNLSNGGRVFLNSSALIISSVQSSDEGYYYCNAQNSFGVNSTSAALTIGEPQLPFELIISPTGNPLQRVIGSDVTLDCEVGGEGLADTLHWFHDGAEVTEELTRESNGLALSLEHLTVDDEGGYSCIAISGSSTISQTIQLEILIPPTVELSPSVSNILVVNHTLEGPIPNCIARGFPQPTISWLGPNGQVLGVGEDGALVLGTHLTRSDAGSYECVATNSAGENRTQLTLTVEDAPLITVPPLDTVTAYGSDVSLTCAAEGPPTPTISWSRRYGAPLGNSSLDLSGTLHLFSVSGEDSGVYFCVASNGYQPVGNVSATLTVLDNPRVTSLTVSPAPILSSGTTFTIVCSVSHGPAPFSIRWYQNGTLIPPADSRFQMVAGEDSGTLTVYNPDQSYSAVYTCNVTTEHAFDTAQVTVTVGSAPVIDKTSSDTDLKPGEGAFLDCAVIGLPNPRIDWFMKNETGGIRQLVATVGEHYVVHTESLQLVNATQQESGVYECRAMNELGTYNKTATVRVEGTLLLPSPSLPLSSLPAITTPLPVTSSITSPRQPLPGEGQTPPLSPRGDLPRPPVGV</sequence>
<evidence type="ECO:0000313" key="10">
    <source>
        <dbReference type="Proteomes" id="UP001174909"/>
    </source>
</evidence>
<dbReference type="FunFam" id="2.60.40.10:FF:000032">
    <property type="entry name" value="palladin isoform X1"/>
    <property type="match status" value="1"/>
</dbReference>
<accession>A0AA35XC65</accession>
<feature type="domain" description="Ig-like" evidence="8">
    <location>
        <begin position="402"/>
        <end position="486"/>
    </location>
</feature>
<keyword evidence="7" id="KW-0732">Signal</keyword>
<keyword evidence="5" id="KW-0393">Immunoglobulin domain</keyword>
<evidence type="ECO:0000256" key="3">
    <source>
        <dbReference type="ARBA" id="ARBA00023157"/>
    </source>
</evidence>
<feature type="domain" description="Ig-like" evidence="8">
    <location>
        <begin position="23"/>
        <end position="123"/>
    </location>
</feature>
<dbReference type="FunFam" id="2.60.40.10:FF:000107">
    <property type="entry name" value="Myosin, light chain kinase a"/>
    <property type="match status" value="1"/>
</dbReference>
<dbReference type="InterPro" id="IPR007110">
    <property type="entry name" value="Ig-like_dom"/>
</dbReference>
<evidence type="ECO:0000256" key="5">
    <source>
        <dbReference type="ARBA" id="ARBA00023319"/>
    </source>
</evidence>
<dbReference type="InterPro" id="IPR013783">
    <property type="entry name" value="Ig-like_fold"/>
</dbReference>
<feature type="signal peptide" evidence="7">
    <location>
        <begin position="1"/>
        <end position="27"/>
    </location>
</feature>
<dbReference type="GO" id="GO:0005911">
    <property type="term" value="C:cell-cell junction"/>
    <property type="evidence" value="ECO:0007669"/>
    <property type="project" value="TreeGrafter"/>
</dbReference>
<evidence type="ECO:0000313" key="9">
    <source>
        <dbReference type="EMBL" id="CAI8045507.1"/>
    </source>
</evidence>
<evidence type="ECO:0000256" key="6">
    <source>
        <dbReference type="SAM" id="MobiDB-lite"/>
    </source>
</evidence>
<dbReference type="Pfam" id="PF07679">
    <property type="entry name" value="I-set"/>
    <property type="match status" value="2"/>
</dbReference>
<dbReference type="SMART" id="SM00409">
    <property type="entry name" value="IG"/>
    <property type="match status" value="7"/>
</dbReference>
<evidence type="ECO:0000256" key="7">
    <source>
        <dbReference type="SAM" id="SignalP"/>
    </source>
</evidence>
<dbReference type="InterPro" id="IPR013098">
    <property type="entry name" value="Ig_I-set"/>
</dbReference>
<comment type="subcellular location">
    <subcellularLocation>
        <location evidence="1">Membrane</location>
        <topology evidence="1">Single-pass type I membrane protein</topology>
    </subcellularLocation>
</comment>
<feature type="compositionally biased region" description="Polar residues" evidence="6">
    <location>
        <begin position="704"/>
        <end position="713"/>
    </location>
</feature>
<dbReference type="AlphaFoldDB" id="A0AA35XC65"/>
<dbReference type="Pfam" id="PF13927">
    <property type="entry name" value="Ig_3"/>
    <property type="match status" value="5"/>
</dbReference>
<evidence type="ECO:0000259" key="8">
    <source>
        <dbReference type="PROSITE" id="PS50835"/>
    </source>
</evidence>
<reference evidence="9" key="1">
    <citation type="submission" date="2023-03" db="EMBL/GenBank/DDBJ databases">
        <authorList>
            <person name="Steffen K."/>
            <person name="Cardenas P."/>
        </authorList>
    </citation>
    <scope>NUCLEOTIDE SEQUENCE</scope>
</reference>
<protein>
    <submittedName>
        <fullName evidence="9">Hemicentin-2</fullName>
    </submittedName>
</protein>
<dbReference type="SUPFAM" id="SSF48726">
    <property type="entry name" value="Immunoglobulin"/>
    <property type="match status" value="7"/>
</dbReference>
<dbReference type="InterPro" id="IPR003599">
    <property type="entry name" value="Ig_sub"/>
</dbReference>
<dbReference type="Gene3D" id="2.60.40.10">
    <property type="entry name" value="Immunoglobulins"/>
    <property type="match status" value="7"/>
</dbReference>
<dbReference type="GO" id="GO:0098609">
    <property type="term" value="P:cell-cell adhesion"/>
    <property type="evidence" value="ECO:0007669"/>
    <property type="project" value="TreeGrafter"/>
</dbReference>
<dbReference type="InterPro" id="IPR036179">
    <property type="entry name" value="Ig-like_dom_sf"/>
</dbReference>
<name>A0AA35XC65_GEOBA</name>
<gene>
    <name evidence="9" type="ORF">GBAR_LOCUS25176</name>
</gene>
<keyword evidence="3" id="KW-1015">Disulfide bond</keyword>
<keyword evidence="10" id="KW-1185">Reference proteome</keyword>
<feature type="domain" description="Ig-like" evidence="8">
    <location>
        <begin position="128"/>
        <end position="212"/>
    </location>
</feature>
<dbReference type="PANTHER" id="PTHR11640:SF158">
    <property type="entry name" value="V-SET AND IMMUNOGLOBULIN DOMAIN-CONTAINING PROTEIN 10-LIKE 2"/>
    <property type="match status" value="1"/>
</dbReference>
<feature type="domain" description="Ig-like" evidence="8">
    <location>
        <begin position="312"/>
        <end position="397"/>
    </location>
</feature>
<feature type="region of interest" description="Disordered" evidence="6">
    <location>
        <begin position="704"/>
        <end position="738"/>
    </location>
</feature>